<keyword evidence="1" id="KW-0812">Transmembrane</keyword>
<dbReference type="EMBL" id="QSGO01000007">
    <property type="protein sequence ID" value="RHB34999.1"/>
    <property type="molecule type" value="Genomic_DNA"/>
</dbReference>
<name>A0A413VN81_9BACE</name>
<evidence type="ECO:0000313" key="2">
    <source>
        <dbReference type="EMBL" id="RHB34999.1"/>
    </source>
</evidence>
<sequence length="116" mass="12996">MKRLYLSILKWFLPVLFISYMAGITLFTHSHVVNGVTIVHSHPFKKGTKHEHTSVEFQLIHFLTHVQTTDAGIIPVFAAFTALLLCTLLWCPQRIGRHASCAGVVSLRAPPSLYLS</sequence>
<accession>A0A413VN81</accession>
<keyword evidence="1" id="KW-0472">Membrane</keyword>
<dbReference type="AlphaFoldDB" id="A0A413VN81"/>
<protein>
    <submittedName>
        <fullName evidence="2">Uncharacterized protein</fullName>
    </submittedName>
</protein>
<evidence type="ECO:0000256" key="1">
    <source>
        <dbReference type="SAM" id="Phobius"/>
    </source>
</evidence>
<organism evidence="2 3">
    <name type="scientific">Bacteroides nordii</name>
    <dbReference type="NCBI Taxonomy" id="291645"/>
    <lineage>
        <taxon>Bacteria</taxon>
        <taxon>Pseudomonadati</taxon>
        <taxon>Bacteroidota</taxon>
        <taxon>Bacteroidia</taxon>
        <taxon>Bacteroidales</taxon>
        <taxon>Bacteroidaceae</taxon>
        <taxon>Bacteroides</taxon>
    </lineage>
</organism>
<keyword evidence="1" id="KW-1133">Transmembrane helix</keyword>
<comment type="caution">
    <text evidence="2">The sequence shown here is derived from an EMBL/GenBank/DDBJ whole genome shotgun (WGS) entry which is preliminary data.</text>
</comment>
<feature type="transmembrane region" description="Helical" evidence="1">
    <location>
        <begin position="72"/>
        <end position="91"/>
    </location>
</feature>
<reference evidence="2 3" key="1">
    <citation type="submission" date="2018-08" db="EMBL/GenBank/DDBJ databases">
        <title>A genome reference for cultivated species of the human gut microbiota.</title>
        <authorList>
            <person name="Zou Y."/>
            <person name="Xue W."/>
            <person name="Luo G."/>
        </authorList>
    </citation>
    <scope>NUCLEOTIDE SEQUENCE [LARGE SCALE GENOMIC DNA]</scope>
    <source>
        <strain evidence="2 3">AM40-30BH</strain>
    </source>
</reference>
<proteinExistence type="predicted"/>
<evidence type="ECO:0000313" key="3">
    <source>
        <dbReference type="Proteomes" id="UP000284379"/>
    </source>
</evidence>
<dbReference type="Proteomes" id="UP000284379">
    <property type="component" value="Unassembled WGS sequence"/>
</dbReference>
<gene>
    <name evidence="2" type="ORF">DW888_11125</name>
</gene>
<feature type="transmembrane region" description="Helical" evidence="1">
    <location>
        <begin position="12"/>
        <end position="32"/>
    </location>
</feature>
<dbReference type="RefSeq" id="WP_122201552.1">
    <property type="nucleotide sequence ID" value="NZ_CABJFV010000007.1"/>
</dbReference>